<comment type="caution">
    <text evidence="2">The sequence shown here is derived from an EMBL/GenBank/DDBJ whole genome shotgun (WGS) entry which is preliminary data.</text>
</comment>
<accession>A0A084SP74</accession>
<feature type="domain" description="NADP-dependent oxidoreductase" evidence="1">
    <location>
        <begin position="17"/>
        <end position="295"/>
    </location>
</feature>
<dbReference type="PANTHER" id="PTHR43364">
    <property type="entry name" value="NADH-SPECIFIC METHYLGLYOXAL REDUCTASE-RELATED"/>
    <property type="match status" value="1"/>
</dbReference>
<dbReference type="InterPro" id="IPR036812">
    <property type="entry name" value="NAD(P)_OxRdtase_dom_sf"/>
</dbReference>
<dbReference type="GO" id="GO:0005829">
    <property type="term" value="C:cytosol"/>
    <property type="evidence" value="ECO:0007669"/>
    <property type="project" value="TreeGrafter"/>
</dbReference>
<dbReference type="EMBL" id="JPMI01000220">
    <property type="protein sequence ID" value="KFA90259.1"/>
    <property type="molecule type" value="Genomic_DNA"/>
</dbReference>
<organism evidence="2 3">
    <name type="scientific">Archangium violaceum Cb vi76</name>
    <dbReference type="NCBI Taxonomy" id="1406225"/>
    <lineage>
        <taxon>Bacteria</taxon>
        <taxon>Pseudomonadati</taxon>
        <taxon>Myxococcota</taxon>
        <taxon>Myxococcia</taxon>
        <taxon>Myxococcales</taxon>
        <taxon>Cystobacterineae</taxon>
        <taxon>Archangiaceae</taxon>
        <taxon>Archangium</taxon>
    </lineage>
</organism>
<gene>
    <name evidence="2" type="ORF">Q664_30330</name>
</gene>
<evidence type="ECO:0000313" key="3">
    <source>
        <dbReference type="Proteomes" id="UP000028547"/>
    </source>
</evidence>
<dbReference type="InterPro" id="IPR050523">
    <property type="entry name" value="AKR_Detox_Biosynth"/>
</dbReference>
<dbReference type="Pfam" id="PF00248">
    <property type="entry name" value="Aldo_ket_red"/>
    <property type="match status" value="1"/>
</dbReference>
<dbReference type="CDD" id="cd19092">
    <property type="entry name" value="AKR_BsYcsN_EcYdhF-like"/>
    <property type="match status" value="1"/>
</dbReference>
<dbReference type="Proteomes" id="UP000028547">
    <property type="component" value="Unassembled WGS sequence"/>
</dbReference>
<dbReference type="Gene3D" id="3.20.20.100">
    <property type="entry name" value="NADP-dependent oxidoreductase domain"/>
    <property type="match status" value="1"/>
</dbReference>
<sequence length="305" mass="34198">MTVGRQRLHPKGPEFSRLVAGLWRAFQGEETREPIGLARWIDACLELGITSFDHADIYGDYQVEALFGRALREWRGDRGRIELITKCGIMLESSQRPTHRVKHYDTSRAHILASVENSLRHFGTDYLDLLLLHRPDPLMNADETAAALDEVCQSGKVRYVGVSNHTPEQIELLQSRLSRPLVTNQIELSVLHLEPLHDGTLEHAQRLRMAPMAWSPLGGGNLFSAQGERERRVREALVSVGAEHGHDNPGAIAIAWLMNHPARPVPVLGTSRVRRLRDLVSGVSLALTRQQWFSIWQASAGHPVP</sequence>
<proteinExistence type="predicted"/>
<protein>
    <submittedName>
        <fullName evidence="2">Oxidoreductase</fullName>
    </submittedName>
</protein>
<dbReference type="InterPro" id="IPR023210">
    <property type="entry name" value="NADP_OxRdtase_dom"/>
</dbReference>
<evidence type="ECO:0000313" key="2">
    <source>
        <dbReference type="EMBL" id="KFA90259.1"/>
    </source>
</evidence>
<reference evidence="2 3" key="1">
    <citation type="submission" date="2014-07" db="EMBL/GenBank/DDBJ databases">
        <title>Draft Genome Sequence of Gephyronic Acid Producer, Cystobacter violaceus Strain Cb vi76.</title>
        <authorList>
            <person name="Stevens D.C."/>
            <person name="Young J."/>
            <person name="Carmichael R."/>
            <person name="Tan J."/>
            <person name="Taylor R.E."/>
        </authorList>
    </citation>
    <scope>NUCLEOTIDE SEQUENCE [LARGE SCALE GENOMIC DNA]</scope>
    <source>
        <strain evidence="2 3">Cb vi76</strain>
    </source>
</reference>
<dbReference type="PANTHER" id="PTHR43364:SF1">
    <property type="entry name" value="OXIDOREDUCTASE YDHF"/>
    <property type="match status" value="1"/>
</dbReference>
<name>A0A084SP74_9BACT</name>
<dbReference type="SUPFAM" id="SSF51430">
    <property type="entry name" value="NAD(P)-linked oxidoreductase"/>
    <property type="match status" value="1"/>
</dbReference>
<evidence type="ECO:0000259" key="1">
    <source>
        <dbReference type="Pfam" id="PF00248"/>
    </source>
</evidence>
<dbReference type="AlphaFoldDB" id="A0A084SP74"/>